<dbReference type="Proteomes" id="UP000655208">
    <property type="component" value="Unassembled WGS sequence"/>
</dbReference>
<keyword evidence="2" id="KW-1185">Reference proteome</keyword>
<reference evidence="1" key="1">
    <citation type="journal article" date="2014" name="Int. J. Syst. Evol. Microbiol.">
        <title>Complete genome sequence of Corynebacterium casei LMG S-19264T (=DSM 44701T), isolated from a smear-ripened cheese.</title>
        <authorList>
            <consortium name="US DOE Joint Genome Institute (JGI-PGF)"/>
            <person name="Walter F."/>
            <person name="Albersmeier A."/>
            <person name="Kalinowski J."/>
            <person name="Ruckert C."/>
        </authorList>
    </citation>
    <scope>NUCLEOTIDE SEQUENCE</scope>
    <source>
        <strain evidence="1">CGMCC 4.7308</strain>
    </source>
</reference>
<organism evidence="1 2">
    <name type="scientific">Nakamurella endophytica</name>
    <dbReference type="NCBI Taxonomy" id="1748367"/>
    <lineage>
        <taxon>Bacteria</taxon>
        <taxon>Bacillati</taxon>
        <taxon>Actinomycetota</taxon>
        <taxon>Actinomycetes</taxon>
        <taxon>Nakamurellales</taxon>
        <taxon>Nakamurellaceae</taxon>
        <taxon>Nakamurella</taxon>
    </lineage>
</organism>
<sequence>MLVLRWQSTGGSCADLHTLVPELVVLDDGTVIRTDPDTGSLGQYCQPIPTFTAGRADLAKVRQRLQDYLSTDLSRIDMAHVNGMYDDGLRVLQYAGQDRSRHVVIDDFQAFGSAEMVAAQRRGRAALTATIVDIQQLTPTSAAWTPSVVTVTKPAAWVPRYSSTDAPA</sequence>
<reference evidence="1" key="2">
    <citation type="submission" date="2020-09" db="EMBL/GenBank/DDBJ databases">
        <authorList>
            <person name="Sun Q."/>
            <person name="Zhou Y."/>
        </authorList>
    </citation>
    <scope>NUCLEOTIDE SEQUENCE</scope>
    <source>
        <strain evidence="1">CGMCC 4.7308</strain>
    </source>
</reference>
<protein>
    <submittedName>
        <fullName evidence="1">Uncharacterized protein</fullName>
    </submittedName>
</protein>
<evidence type="ECO:0000313" key="1">
    <source>
        <dbReference type="EMBL" id="GGM09371.1"/>
    </source>
</evidence>
<dbReference type="AlphaFoldDB" id="A0A917T4V8"/>
<proteinExistence type="predicted"/>
<gene>
    <name evidence="1" type="ORF">GCM10011594_31570</name>
</gene>
<comment type="caution">
    <text evidence="1">The sequence shown here is derived from an EMBL/GenBank/DDBJ whole genome shotgun (WGS) entry which is preliminary data.</text>
</comment>
<evidence type="ECO:0000313" key="2">
    <source>
        <dbReference type="Proteomes" id="UP000655208"/>
    </source>
</evidence>
<accession>A0A917T4V8</accession>
<dbReference type="EMBL" id="BMNA01000007">
    <property type="protein sequence ID" value="GGM09371.1"/>
    <property type="molecule type" value="Genomic_DNA"/>
</dbReference>
<name>A0A917T4V8_9ACTN</name>